<dbReference type="AlphaFoldDB" id="H8X2S4"/>
<dbReference type="Proteomes" id="UP000005018">
    <property type="component" value="Chromosome 3"/>
</dbReference>
<evidence type="ECO:0000256" key="4">
    <source>
        <dbReference type="ARBA" id="ARBA00022692"/>
    </source>
</evidence>
<dbReference type="Pfam" id="PF02535">
    <property type="entry name" value="Zip"/>
    <property type="match status" value="1"/>
</dbReference>
<evidence type="ECO:0000256" key="6">
    <source>
        <dbReference type="ARBA" id="ARBA00023065"/>
    </source>
</evidence>
<dbReference type="InterPro" id="IPR003689">
    <property type="entry name" value="ZIP"/>
</dbReference>
<feature type="transmembrane region" description="Helical" evidence="8">
    <location>
        <begin position="35"/>
        <end position="55"/>
    </location>
</feature>
<evidence type="ECO:0000256" key="1">
    <source>
        <dbReference type="ARBA" id="ARBA00004141"/>
    </source>
</evidence>
<dbReference type="InterPro" id="IPR004698">
    <property type="entry name" value="Zn/Fe_permease_fun/pln"/>
</dbReference>
<evidence type="ECO:0000256" key="8">
    <source>
        <dbReference type="RuleBase" id="RU362088"/>
    </source>
</evidence>
<keyword evidence="4 8" id="KW-0812">Transmembrane</keyword>
<feature type="transmembrane region" description="Helical" evidence="8">
    <location>
        <begin position="293"/>
        <end position="313"/>
    </location>
</feature>
<keyword evidence="5 8" id="KW-1133">Transmembrane helix</keyword>
<evidence type="ECO:0000313" key="10">
    <source>
        <dbReference type="Proteomes" id="UP000005018"/>
    </source>
</evidence>
<dbReference type="OrthoDB" id="448280at2759"/>
<dbReference type="eggNOG" id="KOG1558">
    <property type="taxonomic scope" value="Eukaryota"/>
</dbReference>
<dbReference type="GeneID" id="14539893"/>
<evidence type="ECO:0000256" key="3">
    <source>
        <dbReference type="ARBA" id="ARBA00022448"/>
    </source>
</evidence>
<keyword evidence="3 8" id="KW-0813">Transport</keyword>
<gene>
    <name evidence="9" type="ORF">CORT_0C02460</name>
</gene>
<feature type="transmembrane region" description="Helical" evidence="8">
    <location>
        <begin position="67"/>
        <end position="86"/>
    </location>
</feature>
<proteinExistence type="inferred from homology"/>
<feature type="transmembrane region" description="Helical" evidence="8">
    <location>
        <begin position="261"/>
        <end position="281"/>
    </location>
</feature>
<dbReference type="PANTHER" id="PTHR11040:SF32">
    <property type="entry name" value="ZINC-REGULATED TRANSPORTER 1"/>
    <property type="match status" value="1"/>
</dbReference>
<dbReference type="EMBL" id="HE681721">
    <property type="protein sequence ID" value="CCG25621.1"/>
    <property type="molecule type" value="Genomic_DNA"/>
</dbReference>
<dbReference type="GO" id="GO:0005385">
    <property type="term" value="F:zinc ion transmembrane transporter activity"/>
    <property type="evidence" value="ECO:0007669"/>
    <property type="project" value="InterPro"/>
</dbReference>
<evidence type="ECO:0000256" key="5">
    <source>
        <dbReference type="ARBA" id="ARBA00022989"/>
    </source>
</evidence>
<dbReference type="NCBIfam" id="TIGR00820">
    <property type="entry name" value="zip"/>
    <property type="match status" value="1"/>
</dbReference>
<keyword evidence="10" id="KW-1185">Reference proteome</keyword>
<feature type="transmembrane region" description="Helical" evidence="8">
    <location>
        <begin position="106"/>
        <end position="125"/>
    </location>
</feature>
<evidence type="ECO:0000256" key="2">
    <source>
        <dbReference type="ARBA" id="ARBA00006939"/>
    </source>
</evidence>
<organism evidence="9 10">
    <name type="scientific">Candida orthopsilosis (strain 90-125)</name>
    <name type="common">Yeast</name>
    <dbReference type="NCBI Taxonomy" id="1136231"/>
    <lineage>
        <taxon>Eukaryota</taxon>
        <taxon>Fungi</taxon>
        <taxon>Dikarya</taxon>
        <taxon>Ascomycota</taxon>
        <taxon>Saccharomycotina</taxon>
        <taxon>Pichiomycetes</taxon>
        <taxon>Debaryomycetaceae</taxon>
        <taxon>Candida/Lodderomyces clade</taxon>
        <taxon>Candida</taxon>
    </lineage>
</organism>
<comment type="similarity">
    <text evidence="2 8">Belongs to the ZIP transporter (TC 2.A.5) family.</text>
</comment>
<sequence length="355" mass="38978">MDIIYIRQNTEGTEDTCLSTNSYNGKYWAARVSSVPVLFVVSALGSFTPLLAAYSTKFRVPGWIFDAIKYFGSGVIIATGFIHLMAEAAANLSNECLGPPFTEYPFAEGIALIGVFFIFIFDVIAHQRLSVKAKAYLEAEKNGNSPTGFESVGRLQNVYVEEMEQESNLSKRTDDSTEITEVGKRDLSKLESIYQKILNCVVLECGIVLHSVFVGLSLTIAGDDFVTLYIAISFHQFFEGLGLGTRFATTQWPKGKRYVPWLMSLAYSLTTPFASGIGLIVRGSYPAGSRTALITTGIFDAACAGILIYNSIAELMAFDFMYSGDFKNKSIKKLLVAFTYLTLGAFVMALIGKWA</sequence>
<keyword evidence="7 8" id="KW-0472">Membrane</keyword>
<name>H8X2S4_CANO9</name>
<reference evidence="9 10" key="1">
    <citation type="journal article" date="2012" name="PLoS ONE">
        <title>Sequence and analysis of the genome of the pathogenic yeast Candida orthopsilosis.</title>
        <authorList>
            <person name="Riccombeni A."/>
            <person name="Vidanes G."/>
            <person name="Proux-Wera E."/>
            <person name="Wolfe K.H."/>
            <person name="Butler G."/>
        </authorList>
    </citation>
    <scope>NUCLEOTIDE SEQUENCE [LARGE SCALE GENOMIC DNA]</scope>
    <source>
        <strain evidence="9 10">Co 90-125</strain>
    </source>
</reference>
<dbReference type="RefSeq" id="XP_003868525.1">
    <property type="nucleotide sequence ID" value="XM_003868477.1"/>
</dbReference>
<comment type="subcellular location">
    <subcellularLocation>
        <location evidence="1 8">Membrane</location>
        <topology evidence="1 8">Multi-pass membrane protein</topology>
    </subcellularLocation>
</comment>
<dbReference type="PANTHER" id="PTHR11040">
    <property type="entry name" value="ZINC/IRON TRANSPORTER"/>
    <property type="match status" value="1"/>
</dbReference>
<evidence type="ECO:0000313" key="9">
    <source>
        <dbReference type="EMBL" id="CCG25621.1"/>
    </source>
</evidence>
<feature type="transmembrane region" description="Helical" evidence="8">
    <location>
        <begin position="197"/>
        <end position="220"/>
    </location>
</feature>
<feature type="transmembrane region" description="Helical" evidence="8">
    <location>
        <begin position="334"/>
        <end position="352"/>
    </location>
</feature>
<dbReference type="HOGENOM" id="CLU_027089_0_2_1"/>
<dbReference type="GO" id="GO:0005886">
    <property type="term" value="C:plasma membrane"/>
    <property type="evidence" value="ECO:0007669"/>
    <property type="project" value="TreeGrafter"/>
</dbReference>
<feature type="transmembrane region" description="Helical" evidence="8">
    <location>
        <begin position="226"/>
        <end position="249"/>
    </location>
</feature>
<evidence type="ECO:0008006" key="11">
    <source>
        <dbReference type="Google" id="ProtNLM"/>
    </source>
</evidence>
<evidence type="ECO:0000256" key="7">
    <source>
        <dbReference type="ARBA" id="ARBA00023136"/>
    </source>
</evidence>
<dbReference type="KEGG" id="cot:CORT_0C02460"/>
<accession>H8X2S4</accession>
<protein>
    <recommendedName>
        <fullName evidence="11">Zrt1 zinc transporter</fullName>
    </recommendedName>
</protein>
<keyword evidence="6 8" id="KW-0406">Ion transport</keyword>